<dbReference type="Pfam" id="PF00364">
    <property type="entry name" value="Biotin_lipoyl"/>
    <property type="match status" value="1"/>
</dbReference>
<reference evidence="10 11" key="1">
    <citation type="submission" date="2022-11" db="EMBL/GenBank/DDBJ databases">
        <title>Study of microbial diversity in lake waters.</title>
        <authorList>
            <person name="Zhang J."/>
        </authorList>
    </citation>
    <scope>NUCLEOTIDE SEQUENCE [LARGE SCALE GENOMIC DNA]</scope>
    <source>
        <strain evidence="10 11">DT12</strain>
    </source>
</reference>
<dbReference type="SUPFAM" id="SSF52777">
    <property type="entry name" value="CoA-dependent acyltransferases"/>
    <property type="match status" value="1"/>
</dbReference>
<dbReference type="InterPro" id="IPR011053">
    <property type="entry name" value="Single_hybrid_motif"/>
</dbReference>
<feature type="domain" description="Lipoyl-binding" evidence="8">
    <location>
        <begin position="2"/>
        <end position="77"/>
    </location>
</feature>
<keyword evidence="3 6" id="KW-0808">Transferase</keyword>
<evidence type="ECO:0000256" key="2">
    <source>
        <dbReference type="ARBA" id="ARBA00007317"/>
    </source>
</evidence>
<dbReference type="InterPro" id="IPR023213">
    <property type="entry name" value="CAT-like_dom_sf"/>
</dbReference>
<dbReference type="SUPFAM" id="SSF47005">
    <property type="entry name" value="Peripheral subunit-binding domain of 2-oxo acid dehydrogenase complex"/>
    <property type="match status" value="1"/>
</dbReference>
<dbReference type="Gene3D" id="2.40.50.100">
    <property type="match status" value="1"/>
</dbReference>
<dbReference type="InterPro" id="IPR004167">
    <property type="entry name" value="PSBD"/>
</dbReference>
<dbReference type="InterPro" id="IPR050743">
    <property type="entry name" value="2-oxoacid_DH_E2_comp"/>
</dbReference>
<dbReference type="PROSITE" id="PS50968">
    <property type="entry name" value="BIOTINYL_LIPOYL"/>
    <property type="match status" value="1"/>
</dbReference>
<evidence type="ECO:0000256" key="3">
    <source>
        <dbReference type="ARBA" id="ARBA00022679"/>
    </source>
</evidence>
<dbReference type="PANTHER" id="PTHR43178:SF5">
    <property type="entry name" value="LIPOAMIDE ACYLTRANSFERASE COMPONENT OF BRANCHED-CHAIN ALPHA-KETO ACID DEHYDROGENASE COMPLEX, MITOCHONDRIAL"/>
    <property type="match status" value="1"/>
</dbReference>
<comment type="caution">
    <text evidence="10">The sequence shown here is derived from an EMBL/GenBank/DDBJ whole genome shotgun (WGS) entry which is preliminary data.</text>
</comment>
<evidence type="ECO:0000256" key="4">
    <source>
        <dbReference type="ARBA" id="ARBA00022823"/>
    </source>
</evidence>
<dbReference type="PROSITE" id="PS51826">
    <property type="entry name" value="PSBD"/>
    <property type="match status" value="1"/>
</dbReference>
<dbReference type="EC" id="2.3.1.-" evidence="6"/>
<accession>A0ABT3X9A8</accession>
<evidence type="ECO:0000256" key="1">
    <source>
        <dbReference type="ARBA" id="ARBA00001938"/>
    </source>
</evidence>
<dbReference type="RefSeq" id="WP_267153451.1">
    <property type="nucleotide sequence ID" value="NZ_JAPMLT010000017.1"/>
</dbReference>
<dbReference type="Pfam" id="PF02817">
    <property type="entry name" value="E3_binding"/>
    <property type="match status" value="1"/>
</dbReference>
<feature type="domain" description="Peripheral subunit-binding (PSBD)" evidence="9">
    <location>
        <begin position="123"/>
        <end position="160"/>
    </location>
</feature>
<dbReference type="PANTHER" id="PTHR43178">
    <property type="entry name" value="DIHYDROLIPOAMIDE ACETYLTRANSFERASE COMPONENT OF PYRUVATE DEHYDROGENASE COMPLEX"/>
    <property type="match status" value="1"/>
</dbReference>
<evidence type="ECO:0000256" key="6">
    <source>
        <dbReference type="RuleBase" id="RU003423"/>
    </source>
</evidence>
<protein>
    <recommendedName>
        <fullName evidence="6">Dihydrolipoamide acetyltransferase component of pyruvate dehydrogenase complex</fullName>
        <ecNumber evidence="6">2.3.1.-</ecNumber>
    </recommendedName>
</protein>
<dbReference type="Gene3D" id="4.10.320.10">
    <property type="entry name" value="E3-binding domain"/>
    <property type="match status" value="1"/>
</dbReference>
<keyword evidence="5 6" id="KW-0012">Acyltransferase</keyword>
<dbReference type="EMBL" id="JAPMLT010000017">
    <property type="protein sequence ID" value="MCX7572200.1"/>
    <property type="molecule type" value="Genomic_DNA"/>
</dbReference>
<name>A0ABT3X9A8_9BACL</name>
<evidence type="ECO:0000313" key="10">
    <source>
        <dbReference type="EMBL" id="MCX7572200.1"/>
    </source>
</evidence>
<evidence type="ECO:0000256" key="5">
    <source>
        <dbReference type="ARBA" id="ARBA00023315"/>
    </source>
</evidence>
<comment type="cofactor">
    <cofactor evidence="1 6">
        <name>(R)-lipoate</name>
        <dbReference type="ChEBI" id="CHEBI:83088"/>
    </cofactor>
</comment>
<feature type="compositionally biased region" description="Low complexity" evidence="7">
    <location>
        <begin position="176"/>
        <end position="206"/>
    </location>
</feature>
<evidence type="ECO:0000259" key="8">
    <source>
        <dbReference type="PROSITE" id="PS50968"/>
    </source>
</evidence>
<keyword evidence="11" id="KW-1185">Reference proteome</keyword>
<comment type="similarity">
    <text evidence="2 6">Belongs to the 2-oxoacid dehydrogenase family.</text>
</comment>
<dbReference type="InterPro" id="IPR001078">
    <property type="entry name" value="2-oxoacid_DH_actylTfrase"/>
</dbReference>
<evidence type="ECO:0000313" key="11">
    <source>
        <dbReference type="Proteomes" id="UP001208017"/>
    </source>
</evidence>
<dbReference type="Proteomes" id="UP001208017">
    <property type="component" value="Unassembled WGS sequence"/>
</dbReference>
<evidence type="ECO:0000256" key="7">
    <source>
        <dbReference type="SAM" id="MobiDB-lite"/>
    </source>
</evidence>
<feature type="region of interest" description="Disordered" evidence="7">
    <location>
        <begin position="176"/>
        <end position="209"/>
    </location>
</feature>
<dbReference type="SUPFAM" id="SSF51230">
    <property type="entry name" value="Single hybrid motif"/>
    <property type="match status" value="1"/>
</dbReference>
<dbReference type="CDD" id="cd06849">
    <property type="entry name" value="lipoyl_domain"/>
    <property type="match status" value="1"/>
</dbReference>
<dbReference type="Gene3D" id="3.30.559.10">
    <property type="entry name" value="Chloramphenicol acetyltransferase-like domain"/>
    <property type="match status" value="1"/>
</dbReference>
<organism evidence="10 11">
    <name type="scientific">Tumebacillus lacus</name>
    <dbReference type="NCBI Taxonomy" id="2995335"/>
    <lineage>
        <taxon>Bacteria</taxon>
        <taxon>Bacillati</taxon>
        <taxon>Bacillota</taxon>
        <taxon>Bacilli</taxon>
        <taxon>Bacillales</taxon>
        <taxon>Alicyclobacillaceae</taxon>
        <taxon>Tumebacillus</taxon>
    </lineage>
</organism>
<evidence type="ECO:0000259" key="9">
    <source>
        <dbReference type="PROSITE" id="PS51826"/>
    </source>
</evidence>
<sequence>MTVAFKLPDVGEGIHEAEIVRWLVNVGDAVREFDPIVEVQTDKALVELPAPASGQVLEIKANAGDLAHVGDVIIVIGEAGTATAGDGVAVAAPVAASPAAGSAATEIPQGNAALAVQRFGRALATPATRKRARELGIDINLVPGSGKAGRVEKHDVERFAAGAVHPHSTEEQALASAAVATDGDAGTDLPAAPAAPAKPLTPAPTLSISASAADERVPLRGLRRTIAQRMVHSAFTAPHVTAFDDVDMTELIQYRKNANELLKDRGVKLTYLPFILKALVSALKQHPFLNAHMDDERGEIVLKKEYNVGIAVDTPDGLMVPVVKNVDKKSILDIAADINALIEKTKSRTLTVEEMKGGTFTISNMGPLGGLFATPILNYPEVGILGVHKIEEKPVVRRGEIVIRSMMNLSLSFDHRVIDGAESVRFTNHMKKLLENPNLLFLEMS</sequence>
<dbReference type="InterPro" id="IPR036625">
    <property type="entry name" value="E3-bd_dom_sf"/>
</dbReference>
<gene>
    <name evidence="10" type="ORF">OS242_20030</name>
</gene>
<keyword evidence="4 6" id="KW-0450">Lipoyl</keyword>
<dbReference type="InterPro" id="IPR000089">
    <property type="entry name" value="Biotin_lipoyl"/>
</dbReference>
<dbReference type="Pfam" id="PF00198">
    <property type="entry name" value="2-oxoacid_dh"/>
    <property type="match status" value="1"/>
</dbReference>
<proteinExistence type="inferred from homology"/>